<dbReference type="AlphaFoldDB" id="K9DS02"/>
<gene>
    <name evidence="8" type="ORF">HMPREF9710_03337</name>
</gene>
<evidence type="ECO:0000256" key="3">
    <source>
        <dbReference type="ARBA" id="ARBA00022578"/>
    </source>
</evidence>
<dbReference type="GO" id="GO:0004803">
    <property type="term" value="F:transposase activity"/>
    <property type="evidence" value="ECO:0007669"/>
    <property type="project" value="UniProtKB-UniRule"/>
</dbReference>
<evidence type="ECO:0000256" key="4">
    <source>
        <dbReference type="ARBA" id="ARBA00023125"/>
    </source>
</evidence>
<dbReference type="InterPro" id="IPR036397">
    <property type="entry name" value="RNaseH_sf"/>
</dbReference>
<dbReference type="GO" id="GO:0003677">
    <property type="term" value="F:DNA binding"/>
    <property type="evidence" value="ECO:0007669"/>
    <property type="project" value="UniProtKB-UniRule"/>
</dbReference>
<evidence type="ECO:0000259" key="7">
    <source>
        <dbReference type="PROSITE" id="PS50994"/>
    </source>
</evidence>
<evidence type="ECO:0000313" key="8">
    <source>
        <dbReference type="EMBL" id="EKU81497.1"/>
    </source>
</evidence>
<dbReference type="PANTHER" id="PTHR33217">
    <property type="entry name" value="TRANSPOSASE FOR INSERTION SEQUENCE ELEMENT IS1081"/>
    <property type="match status" value="1"/>
</dbReference>
<dbReference type="eggNOG" id="COG2801">
    <property type="taxonomic scope" value="Bacteria"/>
</dbReference>
<dbReference type="InterPro" id="IPR047656">
    <property type="entry name" value="IS481-like_transpos"/>
</dbReference>
<accession>K9DS02</accession>
<keyword evidence="5 6" id="KW-0233">DNA recombination</keyword>
<dbReference type="Proteomes" id="UP000009874">
    <property type="component" value="Unassembled WGS sequence"/>
</dbReference>
<evidence type="ECO:0000313" key="9">
    <source>
        <dbReference type="Proteomes" id="UP000009874"/>
    </source>
</evidence>
<dbReference type="EMBL" id="AGZI01000041">
    <property type="protein sequence ID" value="EKU81497.1"/>
    <property type="molecule type" value="Genomic_DNA"/>
</dbReference>
<comment type="similarity">
    <text evidence="2 6">Belongs to the transposase mutator family.</text>
</comment>
<keyword evidence="4 6" id="KW-0238">DNA-binding</keyword>
<dbReference type="RefSeq" id="WP_005668277.1">
    <property type="nucleotide sequence ID" value="NZ_JH992924.1"/>
</dbReference>
<keyword evidence="6" id="KW-0814">Transposable element</keyword>
<dbReference type="eggNOG" id="COG3328">
    <property type="taxonomic scope" value="Bacteria"/>
</dbReference>
<dbReference type="GO" id="GO:0006313">
    <property type="term" value="P:DNA transposition"/>
    <property type="evidence" value="ECO:0007669"/>
    <property type="project" value="UniProtKB-UniRule"/>
</dbReference>
<dbReference type="PANTHER" id="PTHR33217:SF5">
    <property type="entry name" value="MUTATOR FAMILY TRANSPOSASE"/>
    <property type="match status" value="1"/>
</dbReference>
<dbReference type="PATRIC" id="fig|883126.3.peg.3360"/>
<dbReference type="PROSITE" id="PS50994">
    <property type="entry name" value="INTEGRASE"/>
    <property type="match status" value="1"/>
</dbReference>
<dbReference type="Pfam" id="PF00872">
    <property type="entry name" value="Transposase_mut"/>
    <property type="match status" value="1"/>
</dbReference>
<comment type="caution">
    <text evidence="8">The sequence shown here is derived from an EMBL/GenBank/DDBJ whole genome shotgun (WGS) entry which is preliminary data.</text>
</comment>
<comment type="function">
    <text evidence="1 6">Required for the transposition of the insertion element.</text>
</comment>
<dbReference type="SUPFAM" id="SSF53098">
    <property type="entry name" value="Ribonuclease H-like"/>
    <property type="match status" value="1"/>
</dbReference>
<dbReference type="OrthoDB" id="9803878at2"/>
<dbReference type="InterPro" id="IPR001207">
    <property type="entry name" value="Transposase_mutator"/>
</dbReference>
<evidence type="ECO:0000256" key="6">
    <source>
        <dbReference type="RuleBase" id="RU365089"/>
    </source>
</evidence>
<evidence type="ECO:0000256" key="1">
    <source>
        <dbReference type="ARBA" id="ARBA00002190"/>
    </source>
</evidence>
<protein>
    <recommendedName>
        <fullName evidence="6">Mutator family transposase</fullName>
    </recommendedName>
</protein>
<dbReference type="Gene3D" id="3.30.420.10">
    <property type="entry name" value="Ribonuclease H-like superfamily/Ribonuclease H"/>
    <property type="match status" value="1"/>
</dbReference>
<evidence type="ECO:0000256" key="2">
    <source>
        <dbReference type="ARBA" id="ARBA00010961"/>
    </source>
</evidence>
<name>K9DS02_9BURK</name>
<keyword evidence="3 6" id="KW-0815">Transposition</keyword>
<feature type="domain" description="Integrase catalytic" evidence="7">
    <location>
        <begin position="124"/>
        <end position="306"/>
    </location>
</feature>
<proteinExistence type="inferred from homology"/>
<reference evidence="8 9" key="1">
    <citation type="submission" date="2012-09" db="EMBL/GenBank/DDBJ databases">
        <title>The Genome Sequence of Massilia timonae CCUG 45783.</title>
        <authorList>
            <consortium name="The Broad Institute Genome Sequencing Platform"/>
            <person name="Earl A."/>
            <person name="Ward D."/>
            <person name="Feldgarden M."/>
            <person name="Gevers D."/>
            <person name="Huys G."/>
            <person name="Walker B."/>
            <person name="Young S.K."/>
            <person name="Zeng Q."/>
            <person name="Gargeya S."/>
            <person name="Fitzgerald M."/>
            <person name="Haas B."/>
            <person name="Abouelleil A."/>
            <person name="Alvarado L."/>
            <person name="Arachchi H.M."/>
            <person name="Berlin A.M."/>
            <person name="Chapman S.B."/>
            <person name="Goldberg J."/>
            <person name="Griggs A."/>
            <person name="Gujja S."/>
            <person name="Hansen M."/>
            <person name="Howarth C."/>
            <person name="Imamovic A."/>
            <person name="Larimer J."/>
            <person name="McCowen C."/>
            <person name="Montmayeur A."/>
            <person name="Murphy C."/>
            <person name="Neiman D."/>
            <person name="Pearson M."/>
            <person name="Priest M."/>
            <person name="Roberts A."/>
            <person name="Saif S."/>
            <person name="Shea T."/>
            <person name="Sisk P."/>
            <person name="Sykes S."/>
            <person name="Wortman J."/>
            <person name="Nusbaum C."/>
            <person name="Birren B."/>
        </authorList>
    </citation>
    <scope>NUCLEOTIDE SEQUENCE [LARGE SCALE GENOMIC DNA]</scope>
    <source>
        <strain evidence="8 9">CCUG 45783</strain>
    </source>
</reference>
<dbReference type="InterPro" id="IPR001584">
    <property type="entry name" value="Integrase_cat-core"/>
</dbReference>
<dbReference type="HOGENOM" id="CLU_027402_15_1_4"/>
<dbReference type="Pfam" id="PF13683">
    <property type="entry name" value="rve_3"/>
    <property type="match status" value="1"/>
</dbReference>
<dbReference type="InterPro" id="IPR012337">
    <property type="entry name" value="RNaseH-like_sf"/>
</dbReference>
<keyword evidence="9" id="KW-1185">Reference proteome</keyword>
<dbReference type="SUPFAM" id="SSF46689">
    <property type="entry name" value="Homeodomain-like"/>
    <property type="match status" value="1"/>
</dbReference>
<dbReference type="InterPro" id="IPR009057">
    <property type="entry name" value="Homeodomain-like_sf"/>
</dbReference>
<dbReference type="GO" id="GO:0015074">
    <property type="term" value="P:DNA integration"/>
    <property type="evidence" value="ECO:0007669"/>
    <property type="project" value="InterPro"/>
</dbReference>
<organism evidence="8 9">
    <name type="scientific">Massilia timonae CCUG 45783</name>
    <dbReference type="NCBI Taxonomy" id="883126"/>
    <lineage>
        <taxon>Bacteria</taxon>
        <taxon>Pseudomonadati</taxon>
        <taxon>Pseudomonadota</taxon>
        <taxon>Betaproteobacteria</taxon>
        <taxon>Burkholderiales</taxon>
        <taxon>Oxalobacteraceae</taxon>
        <taxon>Telluria group</taxon>
        <taxon>Massilia</taxon>
    </lineage>
</organism>
<evidence type="ECO:0000256" key="5">
    <source>
        <dbReference type="ARBA" id="ARBA00023172"/>
    </source>
</evidence>
<sequence length="405" mass="46967">MSSRIHPQARTTPKIRQEIKDSGLSDRQAAKVFNISRPTARKWLKRDDVQDRSHRAHTLHTTLSAAQEAIVLALRQSLYLPLDDLLFITRQYINPDVSRSGIARLLKREGMSRLEDVIPKAEGETIAPKKTFKDYEPGFIHIDIKYLPQMPDETSRRYLFVAIDRATRWVFMHIYGDMTDKSSVDFLRRLKLASPIKISKILTDNGSQFTDRFATKDKKPSGQHAFDVACAALPAEHRLAPPRHPQTNGMVERFNGRINELLQQTRFDSRADLQTTLMNYLKLYNHHIPQRALDAKTPILALKEWQQKRPELFVKRVYEQAGLDTYPPEVRTIIYTTNAIESLHMRLRKIVKNRGHFPSDEAATKLLFLALRNIEKDWKMPQRTWKQAANQFAIMFGERFTNAII</sequence>
<dbReference type="NCBIfam" id="NF033577">
    <property type="entry name" value="transpos_IS481"/>
    <property type="match status" value="1"/>
</dbReference>